<accession>A0A1F6M9K4</accession>
<dbReference type="GO" id="GO:0004519">
    <property type="term" value="F:endonuclease activity"/>
    <property type="evidence" value="ECO:0007669"/>
    <property type="project" value="InterPro"/>
</dbReference>
<dbReference type="InterPro" id="IPR027434">
    <property type="entry name" value="Homing_endonucl"/>
</dbReference>
<proteinExistence type="predicted"/>
<dbReference type="EMBL" id="MFQA01000049">
    <property type="protein sequence ID" value="OGH68304.1"/>
    <property type="molecule type" value="Genomic_DNA"/>
</dbReference>
<dbReference type="Proteomes" id="UP000176413">
    <property type="component" value="Unassembled WGS sequence"/>
</dbReference>
<name>A0A1F6M9K4_9BACT</name>
<dbReference type="AlphaFoldDB" id="A0A1F6M9K4"/>
<dbReference type="SUPFAM" id="SSF55608">
    <property type="entry name" value="Homing endonucleases"/>
    <property type="match status" value="1"/>
</dbReference>
<reference evidence="2 3" key="1">
    <citation type="journal article" date="2016" name="Nat. Commun.">
        <title>Thousands of microbial genomes shed light on interconnected biogeochemical processes in an aquifer system.</title>
        <authorList>
            <person name="Anantharaman K."/>
            <person name="Brown C.T."/>
            <person name="Hug L.A."/>
            <person name="Sharon I."/>
            <person name="Castelle C.J."/>
            <person name="Probst A.J."/>
            <person name="Thomas B.C."/>
            <person name="Singh A."/>
            <person name="Wilkins M.J."/>
            <person name="Karaoz U."/>
            <person name="Brodie E.L."/>
            <person name="Williams K.H."/>
            <person name="Hubbard S.S."/>
            <person name="Banfield J.F."/>
        </authorList>
    </citation>
    <scope>NUCLEOTIDE SEQUENCE [LARGE SCALE GENOMIC DNA]</scope>
</reference>
<feature type="domain" description="Homing endonuclease LAGLIDADG" evidence="1">
    <location>
        <begin position="11"/>
        <end position="95"/>
    </location>
</feature>
<comment type="caution">
    <text evidence="2">The sequence shown here is derived from an EMBL/GenBank/DDBJ whole genome shotgun (WGS) entry which is preliminary data.</text>
</comment>
<organism evidence="2 3">
    <name type="scientific">Candidatus Magasanikbacteria bacterium RIFCSPHIGHO2_02_FULL_45_10</name>
    <dbReference type="NCBI Taxonomy" id="1798679"/>
    <lineage>
        <taxon>Bacteria</taxon>
        <taxon>Candidatus Magasanikiibacteriota</taxon>
    </lineage>
</organism>
<dbReference type="InterPro" id="IPR004860">
    <property type="entry name" value="LAGLIDADG_dom"/>
</dbReference>
<protein>
    <recommendedName>
        <fullName evidence="1">Homing endonuclease LAGLIDADG domain-containing protein</fullName>
    </recommendedName>
</protein>
<evidence type="ECO:0000313" key="2">
    <source>
        <dbReference type="EMBL" id="OGH68304.1"/>
    </source>
</evidence>
<sequence>MVLTSEEKAYIAGFLDGDGCVMFQFIRRKDYVNGYQVRASLVFFQKEKHLTELTWFKEKLEIGSIRRRNDGMAEYAIVGIKAVLSILEQLAPYLIFKRPQVDVARKIAALLPRYTRLDKNLLLKIGELVDQFQYLNYSKRRRNTMASVKAFFETPRND</sequence>
<gene>
    <name evidence="2" type="ORF">A3D53_00885</name>
</gene>
<evidence type="ECO:0000313" key="3">
    <source>
        <dbReference type="Proteomes" id="UP000176413"/>
    </source>
</evidence>
<dbReference type="Gene3D" id="3.10.28.10">
    <property type="entry name" value="Homing endonucleases"/>
    <property type="match status" value="1"/>
</dbReference>
<dbReference type="Pfam" id="PF00961">
    <property type="entry name" value="LAGLIDADG_1"/>
    <property type="match status" value="1"/>
</dbReference>
<evidence type="ECO:0000259" key="1">
    <source>
        <dbReference type="Pfam" id="PF00961"/>
    </source>
</evidence>